<dbReference type="InterPro" id="IPR015424">
    <property type="entry name" value="PyrdxlP-dep_Trfase"/>
</dbReference>
<dbReference type="InterPro" id="IPR015421">
    <property type="entry name" value="PyrdxlP-dep_Trfase_major"/>
</dbReference>
<dbReference type="Pfam" id="PF00155">
    <property type="entry name" value="Aminotran_1_2"/>
    <property type="match status" value="1"/>
</dbReference>
<organism evidence="9 10">
    <name type="scientific">Xanthomonas floridensis</name>
    <dbReference type="NCBI Taxonomy" id="1843580"/>
    <lineage>
        <taxon>Bacteria</taxon>
        <taxon>Pseudomonadati</taxon>
        <taxon>Pseudomonadota</taxon>
        <taxon>Gammaproteobacteria</taxon>
        <taxon>Lysobacterales</taxon>
        <taxon>Lysobacteraceae</taxon>
        <taxon>Xanthomonas</taxon>
    </lineage>
</organism>
<dbReference type="InterPro" id="IPR004839">
    <property type="entry name" value="Aminotransferase_I/II_large"/>
</dbReference>
<dbReference type="STRING" id="1843580.A7D17_06035"/>
<evidence type="ECO:0000256" key="6">
    <source>
        <dbReference type="SAM" id="SignalP"/>
    </source>
</evidence>
<keyword evidence="3 9" id="KW-0808">Transferase</keyword>
<dbReference type="Proteomes" id="UP001303614">
    <property type="component" value="Unassembled WGS sequence"/>
</dbReference>
<dbReference type="Gene3D" id="3.40.640.10">
    <property type="entry name" value="Type I PLP-dependent aspartate aminotransferase-like (Major domain)"/>
    <property type="match status" value="1"/>
</dbReference>
<dbReference type="OrthoDB" id="9813612at2"/>
<reference evidence="9 10" key="1">
    <citation type="submission" date="2016-05" db="EMBL/GenBank/DDBJ databases">
        <title>Pathogenic, phenotypic and molecular characterisation of Xanthomonas nasturtii sp. nov. and Xanthomonas floridensis sp. nov., new species of Xanthomonas associated with watercress production in Florida.</title>
        <authorList>
            <person name="Vicente J.G."/>
            <person name="Rothwell S."/>
            <person name="Holub E.B."/>
            <person name="Studholme D.J."/>
        </authorList>
    </citation>
    <scope>NUCLEOTIDE SEQUENCE [LARGE SCALE GENOMIC DNA]</scope>
    <source>
        <strain evidence="9 10">WHRI 8848</strain>
    </source>
</reference>
<keyword evidence="2 9" id="KW-0032">Aminotransferase</keyword>
<evidence type="ECO:0000313" key="8">
    <source>
        <dbReference type="EMBL" id="MEA5122964.1"/>
    </source>
</evidence>
<dbReference type="PROSITE" id="PS51318">
    <property type="entry name" value="TAT"/>
    <property type="match status" value="1"/>
</dbReference>
<dbReference type="EMBL" id="JAYFSO010000003">
    <property type="protein sequence ID" value="MEA5122964.1"/>
    <property type="molecule type" value="Genomic_DNA"/>
</dbReference>
<proteinExistence type="inferred from homology"/>
<name>A0A1A9M7I5_9XANT</name>
<dbReference type="EMBL" id="LXNG01000045">
    <property type="protein sequence ID" value="OAG66009.1"/>
    <property type="molecule type" value="Genomic_DNA"/>
</dbReference>
<dbReference type="SUPFAM" id="SSF53383">
    <property type="entry name" value="PLP-dependent transferases"/>
    <property type="match status" value="1"/>
</dbReference>
<evidence type="ECO:0000313" key="9">
    <source>
        <dbReference type="EMBL" id="OAG66009.1"/>
    </source>
</evidence>
<dbReference type="RefSeq" id="WP_064510467.1">
    <property type="nucleotide sequence ID" value="NZ_JAYFSN010000002.1"/>
</dbReference>
<dbReference type="Gene3D" id="3.90.1150.10">
    <property type="entry name" value="Aspartate Aminotransferase, domain 1"/>
    <property type="match status" value="1"/>
</dbReference>
<feature type="domain" description="Aminotransferase class I/classII large" evidence="7">
    <location>
        <begin position="52"/>
        <end position="367"/>
    </location>
</feature>
<sequence>MKTAVSRRRFLRDSALFAGAAGTGALPLLASAAERPAAIAPPTAGALSPVMIGSNEYPDGPCPAAIRAITQIAPQGGRYLRDVQLELMTTLAAELRLPLDHLMAYAGSTEPLDYTMLAFTSPGASLVTADPTYESGWRAATRNGAKLIKVPLRKDFSHDVQAMCSADAHAGVIYICNPNNPTGSVTARKDLDYALAHKPKGSVLVVDEAYIHFAQSTRSVVDMVAAGEDVVVLRTFSKLYGMAGIRLGYAAARPELLAKLMFYSVNSLPVTAAAAGLASLRDTALVPQRRARTTATREDVIGFLRAQGYACTASESNCFMVDVKQPAAGFKDAMTSFGVFIGRSWPVWPTWSRITVGTPEEMAHFKQAFVQVMAGKRGTFQAPQVASATDAHMDAFFLHA</sequence>
<protein>
    <submittedName>
        <fullName evidence="8 9">Aminotransferase</fullName>
    </submittedName>
</protein>
<evidence type="ECO:0000256" key="3">
    <source>
        <dbReference type="ARBA" id="ARBA00022679"/>
    </source>
</evidence>
<dbReference type="InterPro" id="IPR006311">
    <property type="entry name" value="TAT_signal"/>
</dbReference>
<evidence type="ECO:0000313" key="11">
    <source>
        <dbReference type="Proteomes" id="UP001303614"/>
    </source>
</evidence>
<dbReference type="AlphaFoldDB" id="A0A1A9M7I5"/>
<evidence type="ECO:0000256" key="4">
    <source>
        <dbReference type="ARBA" id="ARBA00022729"/>
    </source>
</evidence>
<keyword evidence="11" id="KW-1185">Reference proteome</keyword>
<accession>A0A1A9M7I5</accession>
<dbReference type="InterPro" id="IPR050106">
    <property type="entry name" value="HistidinolP_aminotransfase"/>
</dbReference>
<evidence type="ECO:0000256" key="1">
    <source>
        <dbReference type="ARBA" id="ARBA00007970"/>
    </source>
</evidence>
<reference evidence="8 11" key="2">
    <citation type="submission" date="2023-12" db="EMBL/GenBank/DDBJ databases">
        <title>Genome sequencing of Xanthomonas floridensis.</title>
        <authorList>
            <person name="Greer S."/>
            <person name="Harrison J."/>
            <person name="Grant M."/>
            <person name="Vicente J."/>
            <person name="Studholme D."/>
        </authorList>
    </citation>
    <scope>NUCLEOTIDE SEQUENCE [LARGE SCALE GENOMIC DNA]</scope>
    <source>
        <strain evidence="8 11">WHRI 8848</strain>
    </source>
</reference>
<dbReference type="InterPro" id="IPR015422">
    <property type="entry name" value="PyrdxlP-dep_Trfase_small"/>
</dbReference>
<evidence type="ECO:0000313" key="10">
    <source>
        <dbReference type="Proteomes" id="UP000077659"/>
    </source>
</evidence>
<dbReference type="InterPro" id="IPR019546">
    <property type="entry name" value="TAT_signal_bac_arc"/>
</dbReference>
<comment type="similarity">
    <text evidence="1">Belongs to the class-II pyridoxal-phosphate-dependent aminotransferase family. Histidinol-phosphate aminotransferase subfamily.</text>
</comment>
<evidence type="ECO:0000256" key="5">
    <source>
        <dbReference type="ARBA" id="ARBA00022898"/>
    </source>
</evidence>
<dbReference type="PANTHER" id="PTHR43643">
    <property type="entry name" value="HISTIDINOL-PHOSPHATE AMINOTRANSFERASE 2"/>
    <property type="match status" value="1"/>
</dbReference>
<dbReference type="GO" id="GO:0030170">
    <property type="term" value="F:pyridoxal phosphate binding"/>
    <property type="evidence" value="ECO:0007669"/>
    <property type="project" value="InterPro"/>
</dbReference>
<evidence type="ECO:0000256" key="2">
    <source>
        <dbReference type="ARBA" id="ARBA00022576"/>
    </source>
</evidence>
<comment type="caution">
    <text evidence="9">The sequence shown here is derived from an EMBL/GenBank/DDBJ whole genome shotgun (WGS) entry which is preliminary data.</text>
</comment>
<feature type="chain" id="PRO_5008392730" evidence="6">
    <location>
        <begin position="33"/>
        <end position="400"/>
    </location>
</feature>
<dbReference type="GO" id="GO:0008483">
    <property type="term" value="F:transaminase activity"/>
    <property type="evidence" value="ECO:0007669"/>
    <property type="project" value="UniProtKB-KW"/>
</dbReference>
<dbReference type="NCBIfam" id="TIGR01409">
    <property type="entry name" value="TAT_signal_seq"/>
    <property type="match status" value="1"/>
</dbReference>
<dbReference type="Proteomes" id="UP000077659">
    <property type="component" value="Unassembled WGS sequence"/>
</dbReference>
<dbReference type="PANTHER" id="PTHR43643:SF3">
    <property type="entry name" value="HISTIDINOL-PHOSPHATE AMINOTRANSFERASE"/>
    <property type="match status" value="1"/>
</dbReference>
<feature type="signal peptide" evidence="6">
    <location>
        <begin position="1"/>
        <end position="32"/>
    </location>
</feature>
<dbReference type="CDD" id="cd00609">
    <property type="entry name" value="AAT_like"/>
    <property type="match status" value="1"/>
</dbReference>
<gene>
    <name evidence="9" type="ORF">A7D17_06035</name>
    <name evidence="8" type="ORF">VB146_03575</name>
</gene>
<keyword evidence="4 6" id="KW-0732">Signal</keyword>
<keyword evidence="5" id="KW-0663">Pyridoxal phosphate</keyword>
<evidence type="ECO:0000259" key="7">
    <source>
        <dbReference type="Pfam" id="PF00155"/>
    </source>
</evidence>
<dbReference type="NCBIfam" id="NF006580">
    <property type="entry name" value="PRK09105.1"/>
    <property type="match status" value="1"/>
</dbReference>